<evidence type="ECO:0000256" key="2">
    <source>
        <dbReference type="ARBA" id="ARBA00023315"/>
    </source>
</evidence>
<dbReference type="RefSeq" id="WP_320500209.1">
    <property type="nucleotide sequence ID" value="NZ_JAXCLX010000001.1"/>
</dbReference>
<dbReference type="Gene3D" id="3.40.630.30">
    <property type="match status" value="1"/>
</dbReference>
<keyword evidence="1" id="KW-0808">Transferase</keyword>
<dbReference type="PANTHER" id="PTHR43877">
    <property type="entry name" value="AMINOALKYLPHOSPHONATE N-ACETYLTRANSFERASE-RELATED-RELATED"/>
    <property type="match status" value="1"/>
</dbReference>
<keyword evidence="5" id="KW-1185">Reference proteome</keyword>
<dbReference type="Proteomes" id="UP001271769">
    <property type="component" value="Unassembled WGS sequence"/>
</dbReference>
<dbReference type="InterPro" id="IPR050832">
    <property type="entry name" value="Bact_Acetyltransf"/>
</dbReference>
<comment type="caution">
    <text evidence="4">The sequence shown here is derived from an EMBL/GenBank/DDBJ whole genome shotgun (WGS) entry which is preliminary data.</text>
</comment>
<sequence length="154" mass="17161">MPELIFRRATRADLEAIVDMLVDDYIGAKREDGSRPLNARYVAAFAAIEADPNQFLAVVEEDGEIVGSLQLTFIPGIARLGMWRGQIEGVRIKTSRRGSGLGHKMFDWAIAQCRAKGCELVQLAMDKTRTDTLRFYESLGFKASHEGLKLDLSK</sequence>
<feature type="domain" description="N-acetyltransferase" evidence="3">
    <location>
        <begin position="4"/>
        <end position="154"/>
    </location>
</feature>
<evidence type="ECO:0000313" key="4">
    <source>
        <dbReference type="EMBL" id="MDY0871784.1"/>
    </source>
</evidence>
<name>A0ABU5DWU2_9PROT</name>
<reference evidence="4 5" key="1">
    <citation type="journal article" date="2013" name="Antonie Van Leeuwenhoek">
        <title>Dongia rigui sp. nov., isolated from freshwater of a large wetland in Korea.</title>
        <authorList>
            <person name="Baik K.S."/>
            <person name="Hwang Y.M."/>
            <person name="Choi J.S."/>
            <person name="Kwon J."/>
            <person name="Seong C.N."/>
        </authorList>
    </citation>
    <scope>NUCLEOTIDE SEQUENCE [LARGE SCALE GENOMIC DNA]</scope>
    <source>
        <strain evidence="4 5">04SU4-P</strain>
    </source>
</reference>
<dbReference type="PANTHER" id="PTHR43877:SF2">
    <property type="entry name" value="AMINOALKYLPHOSPHONATE N-ACETYLTRANSFERASE-RELATED"/>
    <property type="match status" value="1"/>
</dbReference>
<dbReference type="InterPro" id="IPR000182">
    <property type="entry name" value="GNAT_dom"/>
</dbReference>
<protein>
    <submittedName>
        <fullName evidence="4">GNAT family N-acetyltransferase</fullName>
    </submittedName>
</protein>
<gene>
    <name evidence="4" type="ORF">SMD31_07615</name>
</gene>
<dbReference type="Pfam" id="PF00583">
    <property type="entry name" value="Acetyltransf_1"/>
    <property type="match status" value="1"/>
</dbReference>
<organism evidence="4 5">
    <name type="scientific">Dongia rigui</name>
    <dbReference type="NCBI Taxonomy" id="940149"/>
    <lineage>
        <taxon>Bacteria</taxon>
        <taxon>Pseudomonadati</taxon>
        <taxon>Pseudomonadota</taxon>
        <taxon>Alphaproteobacteria</taxon>
        <taxon>Rhodospirillales</taxon>
        <taxon>Dongiaceae</taxon>
        <taxon>Dongia</taxon>
    </lineage>
</organism>
<evidence type="ECO:0000259" key="3">
    <source>
        <dbReference type="PROSITE" id="PS51186"/>
    </source>
</evidence>
<proteinExistence type="predicted"/>
<dbReference type="EMBL" id="JAXCLX010000001">
    <property type="protein sequence ID" value="MDY0871784.1"/>
    <property type="molecule type" value="Genomic_DNA"/>
</dbReference>
<evidence type="ECO:0000313" key="5">
    <source>
        <dbReference type="Proteomes" id="UP001271769"/>
    </source>
</evidence>
<evidence type="ECO:0000256" key="1">
    <source>
        <dbReference type="ARBA" id="ARBA00022679"/>
    </source>
</evidence>
<dbReference type="CDD" id="cd04301">
    <property type="entry name" value="NAT_SF"/>
    <property type="match status" value="1"/>
</dbReference>
<dbReference type="PROSITE" id="PS51186">
    <property type="entry name" value="GNAT"/>
    <property type="match status" value="1"/>
</dbReference>
<keyword evidence="2" id="KW-0012">Acyltransferase</keyword>
<dbReference type="SUPFAM" id="SSF55729">
    <property type="entry name" value="Acyl-CoA N-acyltransferases (Nat)"/>
    <property type="match status" value="1"/>
</dbReference>
<accession>A0ABU5DWU2</accession>
<dbReference type="InterPro" id="IPR016181">
    <property type="entry name" value="Acyl_CoA_acyltransferase"/>
</dbReference>